<evidence type="ECO:0000256" key="16">
    <source>
        <dbReference type="SAM" id="Phobius"/>
    </source>
</evidence>
<reference evidence="18 19" key="1">
    <citation type="submission" date="2019-03" db="EMBL/GenBank/DDBJ databases">
        <title>Whole genome sequence of a novel Rubrobacter taiwanensis strain, isolated from Yellowstone National Park.</title>
        <authorList>
            <person name="Freed S."/>
            <person name="Ramaley R.F."/>
            <person name="Kyndt J.A."/>
        </authorList>
    </citation>
    <scope>NUCLEOTIDE SEQUENCE [LARGE SCALE GENOMIC DNA]</scope>
    <source>
        <strain evidence="18 19">Yellowstone</strain>
    </source>
</reference>
<keyword evidence="7 15" id="KW-0997">Cell inner membrane</keyword>
<keyword evidence="12 15" id="KW-0520">NAD</keyword>
<evidence type="ECO:0000256" key="12">
    <source>
        <dbReference type="ARBA" id="ARBA00023027"/>
    </source>
</evidence>
<dbReference type="PIRSF" id="PIRSF000204">
    <property type="entry name" value="PNTB"/>
    <property type="match status" value="1"/>
</dbReference>
<keyword evidence="9 15" id="KW-0521">NADP</keyword>
<name>A0A4R1BQC5_9ACTN</name>
<keyword evidence="19" id="KW-1185">Reference proteome</keyword>
<evidence type="ECO:0000256" key="5">
    <source>
        <dbReference type="ARBA" id="ARBA00014581"/>
    </source>
</evidence>
<sequence>MTLSYMFAALLFILGVRRLRSPETARSGNSLAAIGMAIALGVTLLDQRIVSYWEILVGVAIGSVIGYVSAVRVPMTAMPQMVAAFNGVGGGAVAFIALAEFYQIHIGQVAGDRADVFFILAGILIGSVSFAGSAIAYVKLEELFLAGSVTFPYQKVANAGLLGAAVLLGINALAGGPLPLLSVWLVFLIALTLGVLLVIPIGGADMPIVISLLNAFTGLAAAMSGFLLSNEVLIIAGALVGASGTILTRLMSSSLGRPLNKIIFAGVGASPPAAAKKEEDEKPVNSVTPEDVAAVLNYDADSVIIVPGYGLAVAQAQTLAAELVEVLERKGKVVRFAIHPVAGRMPGHMNVLLAEADVPYDKLLDLEEINADFPETDAVIVVGANDVVNPAAKDPNLDSPISGMPVLDVESARRVIFIKRSLSPGFAGVDNPLFYQEKTMMLFADARQGLQDVIAALKESG</sequence>
<evidence type="ECO:0000313" key="18">
    <source>
        <dbReference type="EMBL" id="TCJ19748.1"/>
    </source>
</evidence>
<feature type="transmembrane region" description="Helical" evidence="16">
    <location>
        <begin position="181"/>
        <end position="202"/>
    </location>
</feature>
<evidence type="ECO:0000256" key="1">
    <source>
        <dbReference type="ARBA" id="ARBA00003943"/>
    </source>
</evidence>
<evidence type="ECO:0000256" key="6">
    <source>
        <dbReference type="ARBA" id="ARBA00022475"/>
    </source>
</evidence>
<comment type="subcellular location">
    <subcellularLocation>
        <location evidence="2">Cell inner membrane</location>
        <topology evidence="2">Multi-pass membrane protein</topology>
    </subcellularLocation>
</comment>
<dbReference type="Proteomes" id="UP000295244">
    <property type="component" value="Unassembled WGS sequence"/>
</dbReference>
<evidence type="ECO:0000256" key="14">
    <source>
        <dbReference type="ARBA" id="ARBA00048202"/>
    </source>
</evidence>
<keyword evidence="13 15" id="KW-0472">Membrane</keyword>
<evidence type="ECO:0000256" key="8">
    <source>
        <dbReference type="ARBA" id="ARBA00022692"/>
    </source>
</evidence>
<comment type="function">
    <text evidence="1 15">The transhydrogenation between NADH and NADP is coupled to respiration and ATP hydrolysis and functions as a proton pump across the membrane.</text>
</comment>
<evidence type="ECO:0000256" key="4">
    <source>
        <dbReference type="ARBA" id="ARBA00012943"/>
    </source>
</evidence>
<feature type="transmembrane region" description="Helical" evidence="16">
    <location>
        <begin position="28"/>
        <end position="45"/>
    </location>
</feature>
<dbReference type="InterPro" id="IPR029035">
    <property type="entry name" value="DHS-like_NAD/FAD-binding_dom"/>
</dbReference>
<dbReference type="Pfam" id="PF02233">
    <property type="entry name" value="PNTB"/>
    <property type="match status" value="1"/>
</dbReference>
<feature type="domain" description="NADP transhydrogenase beta-like" evidence="17">
    <location>
        <begin position="2"/>
        <end position="455"/>
    </location>
</feature>
<dbReference type="Gene3D" id="3.40.50.1220">
    <property type="entry name" value="TPP-binding domain"/>
    <property type="match status" value="1"/>
</dbReference>
<feature type="transmembrane region" description="Helical" evidence="16">
    <location>
        <begin position="116"/>
        <end position="136"/>
    </location>
</feature>
<feature type="transmembrane region" description="Helical" evidence="16">
    <location>
        <begin position="233"/>
        <end position="251"/>
    </location>
</feature>
<keyword evidence="8 16" id="KW-0812">Transmembrane</keyword>
<dbReference type="PANTHER" id="PTHR44758">
    <property type="entry name" value="NAD(P) TRANSHYDROGENASE SUBUNIT BETA"/>
    <property type="match status" value="1"/>
</dbReference>
<evidence type="ECO:0000256" key="2">
    <source>
        <dbReference type="ARBA" id="ARBA00004429"/>
    </source>
</evidence>
<dbReference type="PANTHER" id="PTHR44758:SF1">
    <property type="entry name" value="NAD(P) TRANSHYDROGENASE SUBUNIT BETA"/>
    <property type="match status" value="1"/>
</dbReference>
<protein>
    <recommendedName>
        <fullName evidence="5 15">NAD(P) transhydrogenase subunit beta</fullName>
        <ecNumber evidence="4 15">7.1.1.1</ecNumber>
    </recommendedName>
    <alternativeName>
        <fullName evidence="15">Nicotinamide nucleotide transhydrogenase subunit beta</fullName>
    </alternativeName>
</protein>
<dbReference type="AlphaFoldDB" id="A0A4R1BQC5"/>
<evidence type="ECO:0000259" key="17">
    <source>
        <dbReference type="Pfam" id="PF02233"/>
    </source>
</evidence>
<dbReference type="EC" id="7.1.1.1" evidence="4 15"/>
<feature type="transmembrane region" description="Helical" evidence="16">
    <location>
        <begin position="82"/>
        <end position="104"/>
    </location>
</feature>
<evidence type="ECO:0000256" key="13">
    <source>
        <dbReference type="ARBA" id="ARBA00023136"/>
    </source>
</evidence>
<feature type="transmembrane region" description="Helical" evidence="16">
    <location>
        <begin position="52"/>
        <end position="70"/>
    </location>
</feature>
<keyword evidence="6 15" id="KW-1003">Cell membrane</keyword>
<organism evidence="18 19">
    <name type="scientific">Rubrobacter taiwanensis</name>
    <dbReference type="NCBI Taxonomy" id="185139"/>
    <lineage>
        <taxon>Bacteria</taxon>
        <taxon>Bacillati</taxon>
        <taxon>Actinomycetota</taxon>
        <taxon>Rubrobacteria</taxon>
        <taxon>Rubrobacterales</taxon>
        <taxon>Rubrobacteraceae</taxon>
        <taxon>Rubrobacter</taxon>
    </lineage>
</organism>
<dbReference type="InterPro" id="IPR012136">
    <property type="entry name" value="NADH_DH_b"/>
</dbReference>
<dbReference type="OrthoDB" id="9763786at2"/>
<comment type="similarity">
    <text evidence="3 15">Belongs to the PNT beta subunit family.</text>
</comment>
<evidence type="ECO:0000256" key="10">
    <source>
        <dbReference type="ARBA" id="ARBA00022967"/>
    </source>
</evidence>
<comment type="catalytic activity">
    <reaction evidence="14 15">
        <text>NAD(+) + NADPH + H(+)(in) = NADH + NADP(+) + H(+)(out)</text>
        <dbReference type="Rhea" id="RHEA:47992"/>
        <dbReference type="ChEBI" id="CHEBI:15378"/>
        <dbReference type="ChEBI" id="CHEBI:57540"/>
        <dbReference type="ChEBI" id="CHEBI:57783"/>
        <dbReference type="ChEBI" id="CHEBI:57945"/>
        <dbReference type="ChEBI" id="CHEBI:58349"/>
        <dbReference type="EC" id="7.1.1.1"/>
    </reaction>
</comment>
<evidence type="ECO:0000256" key="15">
    <source>
        <dbReference type="PIRNR" id="PIRNR000204"/>
    </source>
</evidence>
<keyword evidence="11 16" id="KW-1133">Transmembrane helix</keyword>
<feature type="transmembrane region" description="Helical" evidence="16">
    <location>
        <begin position="156"/>
        <end position="174"/>
    </location>
</feature>
<dbReference type="GO" id="GO:0050661">
    <property type="term" value="F:NADP binding"/>
    <property type="evidence" value="ECO:0007669"/>
    <property type="project" value="InterPro"/>
</dbReference>
<keyword evidence="10 15" id="KW-1278">Translocase</keyword>
<evidence type="ECO:0000256" key="9">
    <source>
        <dbReference type="ARBA" id="ARBA00022857"/>
    </source>
</evidence>
<gene>
    <name evidence="18" type="ORF">E0L93_04150</name>
</gene>
<comment type="caution">
    <text evidence="18">The sequence shown here is derived from an EMBL/GenBank/DDBJ whole genome shotgun (WGS) entry which is preliminary data.</text>
</comment>
<evidence type="ECO:0000256" key="11">
    <source>
        <dbReference type="ARBA" id="ARBA00022989"/>
    </source>
</evidence>
<evidence type="ECO:0000256" key="7">
    <source>
        <dbReference type="ARBA" id="ARBA00022519"/>
    </source>
</evidence>
<dbReference type="EMBL" id="SKBU01000007">
    <property type="protein sequence ID" value="TCJ19748.1"/>
    <property type="molecule type" value="Genomic_DNA"/>
</dbReference>
<dbReference type="GO" id="GO:0005886">
    <property type="term" value="C:plasma membrane"/>
    <property type="evidence" value="ECO:0007669"/>
    <property type="project" value="UniProtKB-SubCell"/>
</dbReference>
<dbReference type="SUPFAM" id="SSF52467">
    <property type="entry name" value="DHS-like NAD/FAD-binding domain"/>
    <property type="match status" value="1"/>
</dbReference>
<proteinExistence type="inferred from homology"/>
<evidence type="ECO:0000313" key="19">
    <source>
        <dbReference type="Proteomes" id="UP000295244"/>
    </source>
</evidence>
<evidence type="ECO:0000256" key="3">
    <source>
        <dbReference type="ARBA" id="ARBA00007919"/>
    </source>
</evidence>
<dbReference type="InterPro" id="IPR034300">
    <property type="entry name" value="PNTB-like"/>
</dbReference>
<dbReference type="GO" id="GO:0008750">
    <property type="term" value="F:proton-translocating NAD(P)+ transhydrogenase activity"/>
    <property type="evidence" value="ECO:0007669"/>
    <property type="project" value="UniProtKB-EC"/>
</dbReference>
<accession>A0A4R1BQC5</accession>